<proteinExistence type="predicted"/>
<organism evidence="1 2">
    <name type="scientific">Hibiscus sabdariffa</name>
    <name type="common">roselle</name>
    <dbReference type="NCBI Taxonomy" id="183260"/>
    <lineage>
        <taxon>Eukaryota</taxon>
        <taxon>Viridiplantae</taxon>
        <taxon>Streptophyta</taxon>
        <taxon>Embryophyta</taxon>
        <taxon>Tracheophyta</taxon>
        <taxon>Spermatophyta</taxon>
        <taxon>Magnoliopsida</taxon>
        <taxon>eudicotyledons</taxon>
        <taxon>Gunneridae</taxon>
        <taxon>Pentapetalae</taxon>
        <taxon>rosids</taxon>
        <taxon>malvids</taxon>
        <taxon>Malvales</taxon>
        <taxon>Malvaceae</taxon>
        <taxon>Malvoideae</taxon>
        <taxon>Hibiscus</taxon>
    </lineage>
</organism>
<evidence type="ECO:0000313" key="1">
    <source>
        <dbReference type="EMBL" id="KAK9027145.1"/>
    </source>
</evidence>
<dbReference type="EMBL" id="JBBPBN010000012">
    <property type="protein sequence ID" value="KAK9027145.1"/>
    <property type="molecule type" value="Genomic_DNA"/>
</dbReference>
<keyword evidence="2" id="KW-1185">Reference proteome</keyword>
<gene>
    <name evidence="1" type="ORF">V6N11_066988</name>
</gene>
<protein>
    <submittedName>
        <fullName evidence="1">Uncharacterized protein</fullName>
    </submittedName>
</protein>
<dbReference type="Proteomes" id="UP001396334">
    <property type="component" value="Unassembled WGS sequence"/>
</dbReference>
<name>A0ABR2SPH4_9ROSI</name>
<comment type="caution">
    <text evidence="1">The sequence shown here is derived from an EMBL/GenBank/DDBJ whole genome shotgun (WGS) entry which is preliminary data.</text>
</comment>
<evidence type="ECO:0000313" key="2">
    <source>
        <dbReference type="Proteomes" id="UP001396334"/>
    </source>
</evidence>
<sequence>MSQRLTPPTVEGENLDSFGNRDDLWVIGDSDRERETGNVSFSLSSNISYILDLGDFSGAIYNFDSKVLVESWKTLTSALDTRGSHAGSPDVIDDGLRIHAYNNALPLIYSAKNSFQARHQTRIRQFP</sequence>
<reference evidence="1 2" key="1">
    <citation type="journal article" date="2024" name="G3 (Bethesda)">
        <title>Genome assembly of Hibiscus sabdariffa L. provides insights into metabolisms of medicinal natural products.</title>
        <authorList>
            <person name="Kim T."/>
        </authorList>
    </citation>
    <scope>NUCLEOTIDE SEQUENCE [LARGE SCALE GENOMIC DNA]</scope>
    <source>
        <strain evidence="1">TK-2024</strain>
        <tissue evidence="1">Old leaves</tissue>
    </source>
</reference>
<accession>A0ABR2SPH4</accession>